<evidence type="ECO:0000256" key="1">
    <source>
        <dbReference type="SAM" id="SignalP"/>
    </source>
</evidence>
<comment type="caution">
    <text evidence="2">The sequence shown here is derived from an EMBL/GenBank/DDBJ whole genome shotgun (WGS) entry which is preliminary data.</text>
</comment>
<keyword evidence="1" id="KW-0732">Signal</keyword>
<evidence type="ECO:0000313" key="3">
    <source>
        <dbReference type="Proteomes" id="UP001295684"/>
    </source>
</evidence>
<dbReference type="Proteomes" id="UP001295684">
    <property type="component" value="Unassembled WGS sequence"/>
</dbReference>
<keyword evidence="3" id="KW-1185">Reference proteome</keyword>
<dbReference type="EMBL" id="CAMPGE010024045">
    <property type="protein sequence ID" value="CAI2381913.1"/>
    <property type="molecule type" value="Genomic_DNA"/>
</dbReference>
<reference evidence="2" key="1">
    <citation type="submission" date="2023-07" db="EMBL/GenBank/DDBJ databases">
        <authorList>
            <consortium name="AG Swart"/>
            <person name="Singh M."/>
            <person name="Singh A."/>
            <person name="Seah K."/>
            <person name="Emmerich C."/>
        </authorList>
    </citation>
    <scope>NUCLEOTIDE SEQUENCE</scope>
    <source>
        <strain evidence="2">DP1</strain>
    </source>
</reference>
<protein>
    <submittedName>
        <fullName evidence="2">Uncharacterized protein</fullName>
    </submittedName>
</protein>
<proteinExistence type="predicted"/>
<feature type="chain" id="PRO_5042031335" evidence="1">
    <location>
        <begin position="22"/>
        <end position="193"/>
    </location>
</feature>
<gene>
    <name evidence="2" type="ORF">ECRASSUSDP1_LOCUS23379</name>
</gene>
<name>A0AAD1XYH3_EUPCR</name>
<organism evidence="2 3">
    <name type="scientific">Euplotes crassus</name>
    <dbReference type="NCBI Taxonomy" id="5936"/>
    <lineage>
        <taxon>Eukaryota</taxon>
        <taxon>Sar</taxon>
        <taxon>Alveolata</taxon>
        <taxon>Ciliophora</taxon>
        <taxon>Intramacronucleata</taxon>
        <taxon>Spirotrichea</taxon>
        <taxon>Hypotrichia</taxon>
        <taxon>Euplotida</taxon>
        <taxon>Euplotidae</taxon>
        <taxon>Moneuplotes</taxon>
    </lineage>
</organism>
<evidence type="ECO:0000313" key="2">
    <source>
        <dbReference type="EMBL" id="CAI2381913.1"/>
    </source>
</evidence>
<accession>A0AAD1XYH3</accession>
<sequence>MAVKSLLLILILVVCLASSEASHQEVDILSESWEFQMEKNIQDRFFNYVKPLIAGYFKAYEGVEVKEQCLDSEFQEIIIRKGAKATKAVVTFWKHKKSYILPKVTSFFATLADELTNSCGEGQMFFDLYVMNARSKSILSLLTKLAKNALLGSLHITYWGIRMAISHLLFNNYNIGLSIGHILRIIITGHVNT</sequence>
<feature type="signal peptide" evidence="1">
    <location>
        <begin position="1"/>
        <end position="21"/>
    </location>
</feature>
<dbReference type="AlphaFoldDB" id="A0AAD1XYH3"/>